<evidence type="ECO:0000259" key="7">
    <source>
        <dbReference type="Pfam" id="PF13505"/>
    </source>
</evidence>
<dbReference type="InterPro" id="IPR051692">
    <property type="entry name" value="OMP-like"/>
</dbReference>
<protein>
    <submittedName>
        <fullName evidence="8">Porin family protein</fullName>
    </submittedName>
</protein>
<name>A0A2P7SA71_9HYPH</name>
<dbReference type="EMBL" id="PXYL01000008">
    <property type="protein sequence ID" value="PSJ59393.1"/>
    <property type="molecule type" value="Genomic_DNA"/>
</dbReference>
<comment type="similarity">
    <text evidence="5">Belongs to the Omp25/RopB family.</text>
</comment>
<sequence length="219" mass="23314">MFSKRIAVLAAFSTVLSTGAFAADIVSAQEVIPVFSWTGAYVGLNVGFGGGKVKYMDPAGHGTLFSVTSNGFLGGIQAGYNYQIDQWVVGAEADFQGAGIKGEMDMGGATIGTKIDWYGTVRARAGVLATDRLLVYATGGLAYGHTKTYIEDPFGMGFSESKTKAGWTVGAGVEYAVTDHVSLKTEYAYTDLGKARIFEGSVDRKVNFHSVKFGINYKF</sequence>
<feature type="signal peptide" evidence="6">
    <location>
        <begin position="1"/>
        <end position="22"/>
    </location>
</feature>
<keyword evidence="2 6" id="KW-0732">Signal</keyword>
<evidence type="ECO:0000313" key="8">
    <source>
        <dbReference type="EMBL" id="PSJ59393.1"/>
    </source>
</evidence>
<reference evidence="8 9" key="1">
    <citation type="submission" date="2018-03" db="EMBL/GenBank/DDBJ databases">
        <title>The draft genome of Mesorhizobium soli JCM 19897.</title>
        <authorList>
            <person name="Li L."/>
            <person name="Liu L."/>
            <person name="Liang L."/>
            <person name="Wang T."/>
            <person name="Zhang X."/>
        </authorList>
    </citation>
    <scope>NUCLEOTIDE SEQUENCE [LARGE SCALE GENOMIC DNA]</scope>
    <source>
        <strain evidence="8 9">JCM 19897</strain>
    </source>
</reference>
<dbReference type="InterPro" id="IPR006315">
    <property type="entry name" value="OM_autotransptr_brl_dom"/>
</dbReference>
<dbReference type="AlphaFoldDB" id="A0A2P7SA71"/>
<dbReference type="Gene3D" id="2.40.160.20">
    <property type="match status" value="1"/>
</dbReference>
<proteinExistence type="inferred from homology"/>
<evidence type="ECO:0000256" key="2">
    <source>
        <dbReference type="ARBA" id="ARBA00022729"/>
    </source>
</evidence>
<evidence type="ECO:0000256" key="1">
    <source>
        <dbReference type="ARBA" id="ARBA00004442"/>
    </source>
</evidence>
<evidence type="ECO:0000256" key="6">
    <source>
        <dbReference type="SAM" id="SignalP"/>
    </source>
</evidence>
<dbReference type="NCBIfam" id="TIGR01414">
    <property type="entry name" value="autotrans_barl"/>
    <property type="match status" value="1"/>
</dbReference>
<keyword evidence="3" id="KW-0472">Membrane</keyword>
<dbReference type="GO" id="GO:0009279">
    <property type="term" value="C:cell outer membrane"/>
    <property type="evidence" value="ECO:0007669"/>
    <property type="project" value="UniProtKB-SubCell"/>
</dbReference>
<dbReference type="InterPro" id="IPR011250">
    <property type="entry name" value="OMP/PagP_B-barrel"/>
</dbReference>
<comment type="caution">
    <text evidence="8">The sequence shown here is derived from an EMBL/GenBank/DDBJ whole genome shotgun (WGS) entry which is preliminary data.</text>
</comment>
<feature type="chain" id="PRO_5015105651" evidence="6">
    <location>
        <begin position="23"/>
        <end position="219"/>
    </location>
</feature>
<accession>A0A2P7SA71</accession>
<dbReference type="PANTHER" id="PTHR34001">
    <property type="entry name" value="BLL7405 PROTEIN"/>
    <property type="match status" value="1"/>
</dbReference>
<keyword evidence="9" id="KW-1185">Reference proteome</keyword>
<gene>
    <name evidence="8" type="ORF">C7I85_17480</name>
</gene>
<keyword evidence="4" id="KW-0998">Cell outer membrane</keyword>
<dbReference type="Proteomes" id="UP000240653">
    <property type="component" value="Unassembled WGS sequence"/>
</dbReference>
<evidence type="ECO:0000256" key="4">
    <source>
        <dbReference type="ARBA" id="ARBA00023237"/>
    </source>
</evidence>
<organism evidence="8 9">
    <name type="scientific">Pseudaminobacter soli</name>
    <name type="common">ex Li et al. 2025</name>
    <dbReference type="NCBI Taxonomy" id="1295366"/>
    <lineage>
        <taxon>Bacteria</taxon>
        <taxon>Pseudomonadati</taxon>
        <taxon>Pseudomonadota</taxon>
        <taxon>Alphaproteobacteria</taxon>
        <taxon>Hyphomicrobiales</taxon>
        <taxon>Phyllobacteriaceae</taxon>
        <taxon>Pseudaminobacter</taxon>
    </lineage>
</organism>
<dbReference type="Pfam" id="PF13505">
    <property type="entry name" value="OMP_b-brl"/>
    <property type="match status" value="1"/>
</dbReference>
<dbReference type="OrthoDB" id="9815357at2"/>
<dbReference type="SUPFAM" id="SSF56925">
    <property type="entry name" value="OMPA-like"/>
    <property type="match status" value="1"/>
</dbReference>
<feature type="domain" description="Outer membrane protein beta-barrel" evidence="7">
    <location>
        <begin position="12"/>
        <end position="219"/>
    </location>
</feature>
<dbReference type="RefSeq" id="WP_106725280.1">
    <property type="nucleotide sequence ID" value="NZ_PXYL01000008.1"/>
</dbReference>
<evidence type="ECO:0000313" key="9">
    <source>
        <dbReference type="Proteomes" id="UP000240653"/>
    </source>
</evidence>
<dbReference type="InterPro" id="IPR027385">
    <property type="entry name" value="Beta-barrel_OMP"/>
</dbReference>
<evidence type="ECO:0000256" key="5">
    <source>
        <dbReference type="ARBA" id="ARBA00038306"/>
    </source>
</evidence>
<comment type="subcellular location">
    <subcellularLocation>
        <location evidence="1">Cell outer membrane</location>
    </subcellularLocation>
</comment>
<dbReference type="PANTHER" id="PTHR34001:SF3">
    <property type="entry name" value="BLL7405 PROTEIN"/>
    <property type="match status" value="1"/>
</dbReference>
<evidence type="ECO:0000256" key="3">
    <source>
        <dbReference type="ARBA" id="ARBA00023136"/>
    </source>
</evidence>